<organism evidence="1 2">
    <name type="scientific">Folsomia candida</name>
    <name type="common">Springtail</name>
    <dbReference type="NCBI Taxonomy" id="158441"/>
    <lineage>
        <taxon>Eukaryota</taxon>
        <taxon>Metazoa</taxon>
        <taxon>Ecdysozoa</taxon>
        <taxon>Arthropoda</taxon>
        <taxon>Hexapoda</taxon>
        <taxon>Collembola</taxon>
        <taxon>Entomobryomorpha</taxon>
        <taxon>Isotomoidea</taxon>
        <taxon>Isotomidae</taxon>
        <taxon>Proisotominae</taxon>
        <taxon>Folsomia</taxon>
    </lineage>
</organism>
<evidence type="ECO:0000313" key="1">
    <source>
        <dbReference type="EMBL" id="OXA52642.1"/>
    </source>
</evidence>
<dbReference type="EMBL" id="LNIX01000006">
    <property type="protein sequence ID" value="OXA52642.1"/>
    <property type="molecule type" value="Genomic_DNA"/>
</dbReference>
<name>A0A226E4H8_FOLCA</name>
<dbReference type="Proteomes" id="UP000198287">
    <property type="component" value="Unassembled WGS sequence"/>
</dbReference>
<dbReference type="AlphaFoldDB" id="A0A226E4H8"/>
<protein>
    <submittedName>
        <fullName evidence="1">Uncharacterized protein</fullName>
    </submittedName>
</protein>
<sequence>MAEPSWRLNWMDEQQQQQVQTESRGRTLIAVVVVVFPSINTHISSPPCSTGYYYFVHGMVVADGMQEEEEVSKRNNFLPSIKGERVREGWGNKKQFCPHSVILSSVLPRQCELLTFKPVTTLLYPRTNSHLPLSVCGHAPMKNLFITSFHAERSQAKYQNVEDKHLCWEESGESFGGRNCVEKVDLASSSLFTRMHPNVGITP</sequence>
<proteinExistence type="predicted"/>
<accession>A0A226E4H8</accession>
<comment type="caution">
    <text evidence="1">The sequence shown here is derived from an EMBL/GenBank/DDBJ whole genome shotgun (WGS) entry which is preliminary data.</text>
</comment>
<reference evidence="1 2" key="1">
    <citation type="submission" date="2015-12" db="EMBL/GenBank/DDBJ databases">
        <title>The genome of Folsomia candida.</title>
        <authorList>
            <person name="Faddeeva A."/>
            <person name="Derks M.F."/>
            <person name="Anvar Y."/>
            <person name="Smit S."/>
            <person name="Van Straalen N."/>
            <person name="Roelofs D."/>
        </authorList>
    </citation>
    <scope>NUCLEOTIDE SEQUENCE [LARGE SCALE GENOMIC DNA]</scope>
    <source>
        <strain evidence="1 2">VU population</strain>
        <tissue evidence="1">Whole body</tissue>
    </source>
</reference>
<keyword evidence="2" id="KW-1185">Reference proteome</keyword>
<gene>
    <name evidence="1" type="ORF">Fcan01_12424</name>
</gene>
<evidence type="ECO:0000313" key="2">
    <source>
        <dbReference type="Proteomes" id="UP000198287"/>
    </source>
</evidence>